<dbReference type="InterPro" id="IPR011990">
    <property type="entry name" value="TPR-like_helical_dom_sf"/>
</dbReference>
<evidence type="ECO:0000259" key="6">
    <source>
        <dbReference type="SMART" id="SM00862"/>
    </source>
</evidence>
<evidence type="ECO:0000256" key="2">
    <source>
        <dbReference type="ARBA" id="ARBA00023015"/>
    </source>
</evidence>
<dbReference type="RefSeq" id="WP_081970823.1">
    <property type="nucleotide sequence ID" value="NZ_CP073767.1"/>
</dbReference>
<feature type="domain" description="Bacterial transcriptional activator" evidence="7">
    <location>
        <begin position="96"/>
        <end position="238"/>
    </location>
</feature>
<dbReference type="KEGG" id="daur:Daura_00440"/>
<proteinExistence type="inferred from homology"/>
<accession>A0A9Q9MFT2</accession>
<dbReference type="SMART" id="SM00028">
    <property type="entry name" value="TPR"/>
    <property type="match status" value="4"/>
</dbReference>
<dbReference type="AlphaFoldDB" id="A0A9Q9MFT2"/>
<dbReference type="Gene3D" id="3.40.50.300">
    <property type="entry name" value="P-loop containing nucleotide triphosphate hydrolases"/>
    <property type="match status" value="1"/>
</dbReference>
<dbReference type="EMBL" id="CP073767">
    <property type="protein sequence ID" value="UWZ54804.1"/>
    <property type="molecule type" value="Genomic_DNA"/>
</dbReference>
<dbReference type="Gene3D" id="1.10.10.10">
    <property type="entry name" value="Winged helix-like DNA-binding domain superfamily/Winged helix DNA-binding domain"/>
    <property type="match status" value="1"/>
</dbReference>
<dbReference type="PANTHER" id="PTHR35807:SF1">
    <property type="entry name" value="TRANSCRIPTIONAL REGULATOR REDD"/>
    <property type="match status" value="1"/>
</dbReference>
<evidence type="ECO:0000256" key="3">
    <source>
        <dbReference type="ARBA" id="ARBA00023125"/>
    </source>
</evidence>
<dbReference type="SMART" id="SM00862">
    <property type="entry name" value="Trans_reg_C"/>
    <property type="match status" value="1"/>
</dbReference>
<dbReference type="SUPFAM" id="SSF48452">
    <property type="entry name" value="TPR-like"/>
    <property type="match status" value="3"/>
</dbReference>
<dbReference type="PANTHER" id="PTHR35807">
    <property type="entry name" value="TRANSCRIPTIONAL REGULATOR REDD-RELATED"/>
    <property type="match status" value="1"/>
</dbReference>
<keyword evidence="2" id="KW-0805">Transcription regulation</keyword>
<dbReference type="InterPro" id="IPR036388">
    <property type="entry name" value="WH-like_DNA-bd_sf"/>
</dbReference>
<dbReference type="InterPro" id="IPR005158">
    <property type="entry name" value="BTAD"/>
</dbReference>
<evidence type="ECO:0000313" key="9">
    <source>
        <dbReference type="Proteomes" id="UP001058003"/>
    </source>
</evidence>
<dbReference type="OrthoDB" id="7628974at2"/>
<evidence type="ECO:0000256" key="1">
    <source>
        <dbReference type="ARBA" id="ARBA00005820"/>
    </source>
</evidence>
<keyword evidence="3" id="KW-0238">DNA-binding</keyword>
<comment type="similarity">
    <text evidence="1">Belongs to the AfsR/DnrI/RedD regulatory family.</text>
</comment>
<organism evidence="8 9">
    <name type="scientific">Dactylosporangium aurantiacum</name>
    <dbReference type="NCBI Taxonomy" id="35754"/>
    <lineage>
        <taxon>Bacteria</taxon>
        <taxon>Bacillati</taxon>
        <taxon>Actinomycetota</taxon>
        <taxon>Actinomycetes</taxon>
        <taxon>Micromonosporales</taxon>
        <taxon>Micromonosporaceae</taxon>
        <taxon>Dactylosporangium</taxon>
    </lineage>
</organism>
<gene>
    <name evidence="8" type="ORF">Daura_00440</name>
</gene>
<dbReference type="InterPro" id="IPR019734">
    <property type="entry name" value="TPR_rpt"/>
</dbReference>
<protein>
    <submittedName>
        <fullName evidence="8">Tetratricopeptide repeat protein</fullName>
    </submittedName>
</protein>
<evidence type="ECO:0000256" key="4">
    <source>
        <dbReference type="ARBA" id="ARBA00023163"/>
    </source>
</evidence>
<keyword evidence="5" id="KW-0802">TPR repeat</keyword>
<name>A0A9Q9MFT2_9ACTN</name>
<evidence type="ECO:0000313" key="8">
    <source>
        <dbReference type="EMBL" id="UWZ54804.1"/>
    </source>
</evidence>
<dbReference type="InterPro" id="IPR051677">
    <property type="entry name" value="AfsR-DnrI-RedD_regulator"/>
</dbReference>
<dbReference type="Pfam" id="PF13424">
    <property type="entry name" value="TPR_12"/>
    <property type="match status" value="2"/>
</dbReference>
<reference evidence="8" key="1">
    <citation type="submission" date="2021-04" db="EMBL/GenBank/DDBJ databases">
        <title>Dactylosporangium aurantiacum NRRL B-8018 full assembly.</title>
        <authorList>
            <person name="Hartkoorn R.C."/>
            <person name="Beaudoing E."/>
            <person name="Hot D."/>
        </authorList>
    </citation>
    <scope>NUCLEOTIDE SEQUENCE</scope>
    <source>
        <strain evidence="8">NRRL B-8018</strain>
    </source>
</reference>
<dbReference type="Pfam" id="PF03704">
    <property type="entry name" value="BTAD"/>
    <property type="match status" value="1"/>
</dbReference>
<evidence type="ECO:0000256" key="5">
    <source>
        <dbReference type="PROSITE-ProRule" id="PRU00339"/>
    </source>
</evidence>
<dbReference type="GO" id="GO:0043531">
    <property type="term" value="F:ADP binding"/>
    <property type="evidence" value="ECO:0007669"/>
    <property type="project" value="InterPro"/>
</dbReference>
<dbReference type="Proteomes" id="UP001058003">
    <property type="component" value="Chromosome"/>
</dbReference>
<dbReference type="PROSITE" id="PS50005">
    <property type="entry name" value="TPR"/>
    <property type="match status" value="1"/>
</dbReference>
<dbReference type="InterPro" id="IPR016032">
    <property type="entry name" value="Sig_transdc_resp-reg_C-effctor"/>
</dbReference>
<keyword evidence="4" id="KW-0804">Transcription</keyword>
<dbReference type="CDD" id="cd15831">
    <property type="entry name" value="BTAD"/>
    <property type="match status" value="1"/>
</dbReference>
<dbReference type="GO" id="GO:0006355">
    <property type="term" value="P:regulation of DNA-templated transcription"/>
    <property type="evidence" value="ECO:0007669"/>
    <property type="project" value="InterPro"/>
</dbReference>
<dbReference type="InterPro" id="IPR027417">
    <property type="entry name" value="P-loop_NTPase"/>
</dbReference>
<dbReference type="GO" id="GO:0000160">
    <property type="term" value="P:phosphorelay signal transduction system"/>
    <property type="evidence" value="ECO:0007669"/>
    <property type="project" value="InterPro"/>
</dbReference>
<dbReference type="SMART" id="SM01043">
    <property type="entry name" value="BTAD"/>
    <property type="match status" value="1"/>
</dbReference>
<keyword evidence="9" id="KW-1185">Reference proteome</keyword>
<dbReference type="GO" id="GO:0003677">
    <property type="term" value="F:DNA binding"/>
    <property type="evidence" value="ECO:0007669"/>
    <property type="project" value="UniProtKB-KW"/>
</dbReference>
<evidence type="ECO:0000259" key="7">
    <source>
        <dbReference type="SMART" id="SM01043"/>
    </source>
</evidence>
<dbReference type="PRINTS" id="PR00364">
    <property type="entry name" value="DISEASERSIST"/>
</dbReference>
<dbReference type="SUPFAM" id="SSF52540">
    <property type="entry name" value="P-loop containing nucleoside triphosphate hydrolases"/>
    <property type="match status" value="1"/>
</dbReference>
<dbReference type="SUPFAM" id="SSF46894">
    <property type="entry name" value="C-terminal effector domain of the bipartite response regulators"/>
    <property type="match status" value="1"/>
</dbReference>
<dbReference type="Gene3D" id="1.25.40.10">
    <property type="entry name" value="Tetratricopeptide repeat domain"/>
    <property type="match status" value="2"/>
</dbReference>
<dbReference type="InterPro" id="IPR001867">
    <property type="entry name" value="OmpR/PhoB-type_DNA-bd"/>
</dbReference>
<feature type="domain" description="OmpR/PhoB-type" evidence="6">
    <location>
        <begin position="15"/>
        <end position="89"/>
    </location>
</feature>
<sequence length="917" mass="98826">MRFRLLGPLAIDTSSGPVVLRRRRERCLLAVLLLHNHVPVPVERLAYLLWDGEPVPTARQLLHSHVSRVRSAVRAAGALVSSTGTSYQIDVDDESIDARRFSAMVAAARALSGPAERGAQLRAALDLWRGDALDDTVSAWLRPRLVGDLEELRLVATEEWLACGIATGRHVEVLPELTRLAAAHPTREGLLGLWMRALDGTGRSLEALEVYRRHQQRLAREFGLDPGPELQRLHLAVLRGRPAAPTDPAPPAKPSGPVPAQLPPAVRGFTGRGDALARLDALAATDPTATVICTVAGTAGIGKTTLVLHWAHRVADRFPDGQLYVNLRGFDRTAPPVDPAEALRGFLDALDVAPQRVPTGIEAQAALYRSHIAGRRMLLVLDNARDSDQVRPLLPGAGGCLVLVTSRNELSGLHTSEGAEPLVLDLLPPAEARSLLTARLGATRVAAESAAVDAIVEACAGLPLALAIVAARAAGRPGLPLADVAAELRQAAGRQLDAFTGAERDVDARAVLSWSYAALSPAAARMFRLLGLHPGPDVTAAAAAGLAGAPDAAAELAELSRANLLTEHDAGRYTFHDLLRAYAAEQVEAVDTAEDRAAARHRMLDHYLRTAYAATRLLSPHRETLELDPAPWPVDARQALAWFTAERQVLLAAIDQAARLGFDPHAWQLAWCLATFLDRQGLWGDWLHASLAGLAAAERLPDRHGAAHSHRLIAHVYLKLNRADDAQRHAVRALELYEELGDTGRQAQGHLNLAEIAVHRGQFDDGFRQSARARELFRAAGSPTGEANALNAMGWLHAQRGNHREAVATCREALALHQRLDNRQGEGETWDSLGFAHHHLGEYDSAIECFHRALALFEDTGDRCFEADTLHHLGDSLLAAGDAGAARDAWRRSLDVFDSLDHPDAAEVRAKLSADGG</sequence>
<feature type="repeat" description="TPR" evidence="5">
    <location>
        <begin position="827"/>
        <end position="860"/>
    </location>
</feature>